<accession>A0A367G8U1</accession>
<name>A0A367G8U1_9FIRM</name>
<dbReference type="AlphaFoldDB" id="A0A367G8U1"/>
<keyword evidence="1" id="KW-1133">Transmembrane helix</keyword>
<feature type="transmembrane region" description="Helical" evidence="1">
    <location>
        <begin position="180"/>
        <end position="199"/>
    </location>
</feature>
<evidence type="ECO:0000256" key="1">
    <source>
        <dbReference type="SAM" id="Phobius"/>
    </source>
</evidence>
<dbReference type="EMBL" id="PXUP01000005">
    <property type="protein sequence ID" value="RCH47153.1"/>
    <property type="molecule type" value="Genomic_DNA"/>
</dbReference>
<dbReference type="Proteomes" id="UP000252378">
    <property type="component" value="Unassembled WGS sequence"/>
</dbReference>
<gene>
    <name evidence="2" type="ORF">C7J97_05055</name>
</gene>
<feature type="transmembrane region" description="Helical" evidence="1">
    <location>
        <begin position="116"/>
        <end position="134"/>
    </location>
</feature>
<evidence type="ECO:0008006" key="4">
    <source>
        <dbReference type="Google" id="ProtNLM"/>
    </source>
</evidence>
<reference evidence="2 3" key="1">
    <citation type="submission" date="2018-03" db="EMBL/GenBank/DDBJ databases">
        <title>Complete genome sequencing of Faecalibacterium prausnitzii strains isolated from the human gut.</title>
        <authorList>
            <person name="Fitzgerald B.C."/>
            <person name="Shkoporov A.N."/>
            <person name="Ross P.R."/>
            <person name="Hill C."/>
        </authorList>
    </citation>
    <scope>NUCLEOTIDE SEQUENCE [LARGE SCALE GENOMIC DNA]</scope>
    <source>
        <strain evidence="2 3">ATCC 27768</strain>
    </source>
</reference>
<organism evidence="2 3">
    <name type="scientific">Faecalibacterium prausnitzii</name>
    <dbReference type="NCBI Taxonomy" id="853"/>
    <lineage>
        <taxon>Bacteria</taxon>
        <taxon>Bacillati</taxon>
        <taxon>Bacillota</taxon>
        <taxon>Clostridia</taxon>
        <taxon>Eubacteriales</taxon>
        <taxon>Oscillospiraceae</taxon>
        <taxon>Faecalibacterium</taxon>
    </lineage>
</organism>
<evidence type="ECO:0000313" key="2">
    <source>
        <dbReference type="EMBL" id="RCH47153.1"/>
    </source>
</evidence>
<comment type="caution">
    <text evidence="2">The sequence shown here is derived from an EMBL/GenBank/DDBJ whole genome shotgun (WGS) entry which is preliminary data.</text>
</comment>
<sequence>MIFLLIWPFYHKALMGFSVDVLKQFTTVMLVIWSVSTIVPFINWGANNLLAFLMLYSIVIMIKRMGITYENHKSGFKALILIPYSVAVISIIVLDLVGEKISFAAEYSCYFMRGNYRPVSMMVSIGLFMWGTSWKVRTNKVLDYLAEATFGVYLFHMYPANMTYLFEKLFSLQKVIEKPYAVLWVVAVTAIIFVTGVAIDSLRKAMFSSFEFLTNLIRAKNNSACS</sequence>
<keyword evidence="1" id="KW-0812">Transmembrane</keyword>
<feature type="transmembrane region" description="Helical" evidence="1">
    <location>
        <begin position="78"/>
        <end position="96"/>
    </location>
</feature>
<keyword evidence="1" id="KW-0472">Membrane</keyword>
<protein>
    <recommendedName>
        <fullName evidence="4">Acyltransferase 3 domain-containing protein</fullName>
    </recommendedName>
</protein>
<evidence type="ECO:0000313" key="3">
    <source>
        <dbReference type="Proteomes" id="UP000252378"/>
    </source>
</evidence>
<feature type="transmembrane region" description="Helical" evidence="1">
    <location>
        <begin position="21"/>
        <end position="42"/>
    </location>
</feature>
<proteinExistence type="predicted"/>
<feature type="transmembrane region" description="Helical" evidence="1">
    <location>
        <begin position="48"/>
        <end position="66"/>
    </location>
</feature>
<feature type="transmembrane region" description="Helical" evidence="1">
    <location>
        <begin position="141"/>
        <end position="160"/>
    </location>
</feature>